<reference evidence="3" key="2">
    <citation type="submission" date="2021-04" db="EMBL/GenBank/DDBJ databases">
        <authorList>
            <person name="Gilroy R."/>
        </authorList>
    </citation>
    <scope>NUCLEOTIDE SEQUENCE</scope>
    <source>
        <strain evidence="3">CHK179-28034</strain>
    </source>
</reference>
<dbReference type="PANTHER" id="PTHR33434:SF3">
    <property type="entry name" value="DEGV DOMAIN-CONTAINING PROTEIN YITS"/>
    <property type="match status" value="1"/>
</dbReference>
<dbReference type="GO" id="GO:0008289">
    <property type="term" value="F:lipid binding"/>
    <property type="evidence" value="ECO:0007669"/>
    <property type="project" value="UniProtKB-KW"/>
</dbReference>
<organism evidence="3 4">
    <name type="scientific">Candidatus Anaerobutyricum stercoris</name>
    <dbReference type="NCBI Taxonomy" id="2838457"/>
    <lineage>
        <taxon>Bacteria</taxon>
        <taxon>Bacillati</taxon>
        <taxon>Bacillota</taxon>
        <taxon>Clostridia</taxon>
        <taxon>Lachnospirales</taxon>
        <taxon>Lachnospiraceae</taxon>
        <taxon>Anaerobutyricum</taxon>
    </lineage>
</organism>
<dbReference type="PANTHER" id="PTHR33434">
    <property type="entry name" value="DEGV DOMAIN-CONTAINING PROTEIN DR_1986-RELATED"/>
    <property type="match status" value="1"/>
</dbReference>
<dbReference type="AlphaFoldDB" id="A0A9D2EKH6"/>
<evidence type="ECO:0000313" key="3">
    <source>
        <dbReference type="EMBL" id="HIZ39183.1"/>
    </source>
</evidence>
<dbReference type="NCBIfam" id="TIGR00762">
    <property type="entry name" value="DegV"/>
    <property type="match status" value="1"/>
</dbReference>
<sequence>MKPYVISCCSAADLSKEHFERRDLKYLFFHFELGGTEYQDDLGASVPPEELYRRMLEGESTKTSQVSIGEYTEHFETFLKEGKDVLHVTLSSGISGTFNSARIAAEDLKEKYPERKIYVVDSLAASSGYGLLMDALADRRDEGMDIDALYQWCEEHKRQLHHWFFSTDLTFFIRGGRISKASGFIGTMLNICPLLNVNHLGQLIPREKVRTKKKVIKRIVEKMEEHAEGGVEYSGKCYICHSLCEEDARAVADLVEERFPKLTGSVEIYPIGATIGSHTGPGTVALFFWGDERVD</sequence>
<proteinExistence type="predicted"/>
<dbReference type="Gene3D" id="3.40.50.10170">
    <property type="match status" value="1"/>
</dbReference>
<comment type="function">
    <text evidence="1">May bind long-chain fatty acids, such as palmitate, and may play a role in lipid transport or fatty acid metabolism.</text>
</comment>
<dbReference type="SUPFAM" id="SSF82549">
    <property type="entry name" value="DAK1/DegV-like"/>
    <property type="match status" value="1"/>
</dbReference>
<dbReference type="EMBL" id="DXBR01000046">
    <property type="protein sequence ID" value="HIZ39183.1"/>
    <property type="molecule type" value="Genomic_DNA"/>
</dbReference>
<evidence type="ECO:0000313" key="4">
    <source>
        <dbReference type="Proteomes" id="UP000824049"/>
    </source>
</evidence>
<protein>
    <submittedName>
        <fullName evidence="3">DegV family protein</fullName>
    </submittedName>
</protein>
<name>A0A9D2EKH6_9FIRM</name>
<gene>
    <name evidence="3" type="ORF">H9968_04535</name>
</gene>
<dbReference type="InterPro" id="IPR003797">
    <property type="entry name" value="DegV"/>
</dbReference>
<evidence type="ECO:0000256" key="1">
    <source>
        <dbReference type="ARBA" id="ARBA00003238"/>
    </source>
</evidence>
<dbReference type="PROSITE" id="PS51482">
    <property type="entry name" value="DEGV"/>
    <property type="match status" value="1"/>
</dbReference>
<dbReference type="Proteomes" id="UP000824049">
    <property type="component" value="Unassembled WGS sequence"/>
</dbReference>
<accession>A0A9D2EKH6</accession>
<dbReference type="InterPro" id="IPR043168">
    <property type="entry name" value="DegV_C"/>
</dbReference>
<evidence type="ECO:0000256" key="2">
    <source>
        <dbReference type="ARBA" id="ARBA00023121"/>
    </source>
</evidence>
<dbReference type="Pfam" id="PF02645">
    <property type="entry name" value="DegV"/>
    <property type="match status" value="1"/>
</dbReference>
<dbReference type="InterPro" id="IPR050270">
    <property type="entry name" value="DegV_domain_contain"/>
</dbReference>
<comment type="caution">
    <text evidence="3">The sequence shown here is derived from an EMBL/GenBank/DDBJ whole genome shotgun (WGS) entry which is preliminary data.</text>
</comment>
<dbReference type="Gene3D" id="3.30.1180.10">
    <property type="match status" value="1"/>
</dbReference>
<keyword evidence="2" id="KW-0446">Lipid-binding</keyword>
<reference evidence="3" key="1">
    <citation type="journal article" date="2021" name="PeerJ">
        <title>Extensive microbial diversity within the chicken gut microbiome revealed by metagenomics and culture.</title>
        <authorList>
            <person name="Gilroy R."/>
            <person name="Ravi A."/>
            <person name="Getino M."/>
            <person name="Pursley I."/>
            <person name="Horton D.L."/>
            <person name="Alikhan N.F."/>
            <person name="Baker D."/>
            <person name="Gharbi K."/>
            <person name="Hall N."/>
            <person name="Watson M."/>
            <person name="Adriaenssens E.M."/>
            <person name="Foster-Nyarko E."/>
            <person name="Jarju S."/>
            <person name="Secka A."/>
            <person name="Antonio M."/>
            <person name="Oren A."/>
            <person name="Chaudhuri R.R."/>
            <person name="La Ragione R."/>
            <person name="Hildebrand F."/>
            <person name="Pallen M.J."/>
        </authorList>
    </citation>
    <scope>NUCLEOTIDE SEQUENCE</scope>
    <source>
        <strain evidence="3">CHK179-28034</strain>
    </source>
</reference>